<gene>
    <name evidence="2" type="ORF">ACFQVC_30465</name>
</gene>
<keyword evidence="3" id="KW-1185">Reference proteome</keyword>
<evidence type="ECO:0000313" key="3">
    <source>
        <dbReference type="Proteomes" id="UP001596523"/>
    </source>
</evidence>
<protein>
    <recommendedName>
        <fullName evidence="4">Secreted protein</fullName>
    </recommendedName>
</protein>
<evidence type="ECO:0000256" key="1">
    <source>
        <dbReference type="SAM" id="MobiDB-lite"/>
    </source>
</evidence>
<dbReference type="RefSeq" id="WP_381836601.1">
    <property type="nucleotide sequence ID" value="NZ_JBHTCF010000016.1"/>
</dbReference>
<dbReference type="EMBL" id="JBHTCF010000016">
    <property type="protein sequence ID" value="MFC7308530.1"/>
    <property type="molecule type" value="Genomic_DNA"/>
</dbReference>
<comment type="caution">
    <text evidence="2">The sequence shown here is derived from an EMBL/GenBank/DDBJ whole genome shotgun (WGS) entry which is preliminary data.</text>
</comment>
<organism evidence="2 3">
    <name type="scientific">Streptomyces monticola</name>
    <dbReference type="NCBI Taxonomy" id="2666263"/>
    <lineage>
        <taxon>Bacteria</taxon>
        <taxon>Bacillati</taxon>
        <taxon>Actinomycetota</taxon>
        <taxon>Actinomycetes</taxon>
        <taxon>Kitasatosporales</taxon>
        <taxon>Streptomycetaceae</taxon>
        <taxon>Streptomyces</taxon>
    </lineage>
</organism>
<evidence type="ECO:0008006" key="4">
    <source>
        <dbReference type="Google" id="ProtNLM"/>
    </source>
</evidence>
<feature type="compositionally biased region" description="Low complexity" evidence="1">
    <location>
        <begin position="185"/>
        <end position="196"/>
    </location>
</feature>
<name>A0ABW2JT64_9ACTN</name>
<proteinExistence type="predicted"/>
<feature type="region of interest" description="Disordered" evidence="1">
    <location>
        <begin position="185"/>
        <end position="241"/>
    </location>
</feature>
<reference evidence="3" key="1">
    <citation type="journal article" date="2019" name="Int. J. Syst. Evol. Microbiol.">
        <title>The Global Catalogue of Microorganisms (GCM) 10K type strain sequencing project: providing services to taxonomists for standard genome sequencing and annotation.</title>
        <authorList>
            <consortium name="The Broad Institute Genomics Platform"/>
            <consortium name="The Broad Institute Genome Sequencing Center for Infectious Disease"/>
            <person name="Wu L."/>
            <person name="Ma J."/>
        </authorList>
    </citation>
    <scope>NUCLEOTIDE SEQUENCE [LARGE SCALE GENOMIC DNA]</scope>
    <source>
        <strain evidence="3">SYNS20</strain>
    </source>
</reference>
<feature type="compositionally biased region" description="Basic and acidic residues" evidence="1">
    <location>
        <begin position="213"/>
        <end position="229"/>
    </location>
</feature>
<sequence length="241" mass="26258">MSTALTVVLIAVAVVLVAALVWAVLAGPLSRGGGTSLRRRFGPEYDTTVARHDGDTKAAERELKERVRRHGNLRHKPLPPATRERYAAQWATLQERFVESPQQAADDADRLLARLAGERGYPADHYEEQIAALSVHHGTRIRGYRRLHARVQDGAGTEELRAAFLEARGLFDDLVAAQRVDKEAAGSASADGATSGKQVSGKQASGKKAGITRPERNARGSGKFTERAHPPWAFRKKGEAR</sequence>
<accession>A0ABW2JT64</accession>
<dbReference type="Proteomes" id="UP001596523">
    <property type="component" value="Unassembled WGS sequence"/>
</dbReference>
<evidence type="ECO:0000313" key="2">
    <source>
        <dbReference type="EMBL" id="MFC7308530.1"/>
    </source>
</evidence>